<protein>
    <recommendedName>
        <fullName evidence="4">Transcription factor Iwr1 domain-containing protein</fullName>
    </recommendedName>
</protein>
<sequence length="219" mass="23137">MATPALTSEDHRLHLMMQAAMELDSSASNGESLALVNVNPSANADPAPASVSTSLTPLVAKAANLWVDSDNELSLSDEPQVTAPQKGSSTLMSQLAADAWEVSSEEEADAGADKDSASESSGPDDVHQAAYAHVGTSGDSTVISPSWITLSRQTYNAAYFDFVDPSWVESGEHGGLHKESSSEHYSDYESDNDDEYDDDDDNDIVSSAVASANSEDDED</sequence>
<accession>A0A9P5NBA2</accession>
<feature type="compositionally biased region" description="Polar residues" evidence="1">
    <location>
        <begin position="76"/>
        <end position="93"/>
    </location>
</feature>
<evidence type="ECO:0000256" key="1">
    <source>
        <dbReference type="SAM" id="MobiDB-lite"/>
    </source>
</evidence>
<dbReference type="AlphaFoldDB" id="A0A9P5NBA2"/>
<evidence type="ECO:0008006" key="4">
    <source>
        <dbReference type="Google" id="ProtNLM"/>
    </source>
</evidence>
<feature type="region of interest" description="Disordered" evidence="1">
    <location>
        <begin position="171"/>
        <end position="219"/>
    </location>
</feature>
<feature type="region of interest" description="Disordered" evidence="1">
    <location>
        <begin position="76"/>
        <end position="125"/>
    </location>
</feature>
<reference evidence="2" key="1">
    <citation type="submission" date="2020-11" db="EMBL/GenBank/DDBJ databases">
        <authorList>
            <consortium name="DOE Joint Genome Institute"/>
            <person name="Ahrendt S."/>
            <person name="Riley R."/>
            <person name="Andreopoulos W."/>
            <person name="LaButti K."/>
            <person name="Pangilinan J."/>
            <person name="Ruiz-duenas F.J."/>
            <person name="Barrasa J.M."/>
            <person name="Sanchez-Garcia M."/>
            <person name="Camarero S."/>
            <person name="Miyauchi S."/>
            <person name="Serrano A."/>
            <person name="Linde D."/>
            <person name="Babiker R."/>
            <person name="Drula E."/>
            <person name="Ayuso-Fernandez I."/>
            <person name="Pacheco R."/>
            <person name="Padilla G."/>
            <person name="Ferreira P."/>
            <person name="Barriuso J."/>
            <person name="Kellner H."/>
            <person name="Castanera R."/>
            <person name="Alfaro M."/>
            <person name="Ramirez L."/>
            <person name="Pisabarro A.G."/>
            <person name="Kuo A."/>
            <person name="Tritt A."/>
            <person name="Lipzen A."/>
            <person name="He G."/>
            <person name="Yan M."/>
            <person name="Ng V."/>
            <person name="Cullen D."/>
            <person name="Martin F."/>
            <person name="Rosso M.-N."/>
            <person name="Henrissat B."/>
            <person name="Hibbett D."/>
            <person name="Martinez A.T."/>
            <person name="Grigoriev I.V."/>
        </authorList>
    </citation>
    <scope>NUCLEOTIDE SEQUENCE</scope>
    <source>
        <strain evidence="2">AH 44721</strain>
    </source>
</reference>
<gene>
    <name evidence="2" type="ORF">CPB84DRAFT_1853085</name>
</gene>
<dbReference type="EMBL" id="JADNYJ010000188">
    <property type="protein sequence ID" value="KAF8876022.1"/>
    <property type="molecule type" value="Genomic_DNA"/>
</dbReference>
<evidence type="ECO:0000313" key="2">
    <source>
        <dbReference type="EMBL" id="KAF8876022.1"/>
    </source>
</evidence>
<dbReference type="Proteomes" id="UP000724874">
    <property type="component" value="Unassembled WGS sequence"/>
</dbReference>
<organism evidence="2 3">
    <name type="scientific">Gymnopilus junonius</name>
    <name type="common">Spectacular rustgill mushroom</name>
    <name type="synonym">Gymnopilus spectabilis subsp. junonius</name>
    <dbReference type="NCBI Taxonomy" id="109634"/>
    <lineage>
        <taxon>Eukaryota</taxon>
        <taxon>Fungi</taxon>
        <taxon>Dikarya</taxon>
        <taxon>Basidiomycota</taxon>
        <taxon>Agaricomycotina</taxon>
        <taxon>Agaricomycetes</taxon>
        <taxon>Agaricomycetidae</taxon>
        <taxon>Agaricales</taxon>
        <taxon>Agaricineae</taxon>
        <taxon>Hymenogastraceae</taxon>
        <taxon>Gymnopilus</taxon>
    </lineage>
</organism>
<evidence type="ECO:0000313" key="3">
    <source>
        <dbReference type="Proteomes" id="UP000724874"/>
    </source>
</evidence>
<comment type="caution">
    <text evidence="2">The sequence shown here is derived from an EMBL/GenBank/DDBJ whole genome shotgun (WGS) entry which is preliminary data.</text>
</comment>
<feature type="compositionally biased region" description="Acidic residues" evidence="1">
    <location>
        <begin position="188"/>
        <end position="203"/>
    </location>
</feature>
<keyword evidence="3" id="KW-1185">Reference proteome</keyword>
<name>A0A9P5NBA2_GYMJU</name>
<feature type="compositionally biased region" description="Basic and acidic residues" evidence="1">
    <location>
        <begin position="171"/>
        <end position="187"/>
    </location>
</feature>
<proteinExistence type="predicted"/>
<feature type="compositionally biased region" description="Low complexity" evidence="1">
    <location>
        <begin position="204"/>
        <end position="213"/>
    </location>
</feature>